<dbReference type="EnsemblMetazoa" id="CJA31397.1">
    <property type="protein sequence ID" value="CJA31397.1"/>
    <property type="gene ID" value="WBGene00207244"/>
</dbReference>
<proteinExistence type="predicted"/>
<dbReference type="GO" id="GO:0016020">
    <property type="term" value="C:membrane"/>
    <property type="evidence" value="ECO:0007669"/>
    <property type="project" value="UniProtKB-SubCell"/>
</dbReference>
<protein>
    <recommendedName>
        <fullName evidence="8">Transmembrane protein 216</fullName>
    </recommendedName>
</protein>
<evidence type="ECO:0000313" key="6">
    <source>
        <dbReference type="EnsemblMetazoa" id="CJA31397.1"/>
    </source>
</evidence>
<dbReference type="InterPro" id="IPR019184">
    <property type="entry name" value="Uncharacterised_TM-17"/>
</dbReference>
<reference evidence="7" key="1">
    <citation type="submission" date="2010-08" db="EMBL/GenBank/DDBJ databases">
        <authorList>
            <consortium name="Caenorhabditis japonica Sequencing Consortium"/>
            <person name="Wilson R.K."/>
        </authorList>
    </citation>
    <scope>NUCLEOTIDE SEQUENCE [LARGE SCALE GENOMIC DNA]</scope>
    <source>
        <strain evidence="7">DF5081</strain>
    </source>
</reference>
<evidence type="ECO:0000256" key="1">
    <source>
        <dbReference type="ARBA" id="ARBA00004141"/>
    </source>
</evidence>
<evidence type="ECO:0000256" key="4">
    <source>
        <dbReference type="ARBA" id="ARBA00023136"/>
    </source>
</evidence>
<evidence type="ECO:0000256" key="3">
    <source>
        <dbReference type="ARBA" id="ARBA00022989"/>
    </source>
</evidence>
<dbReference type="PANTHER" id="PTHR13531:SF0">
    <property type="entry name" value="GEO07735P1-RELATED"/>
    <property type="match status" value="1"/>
</dbReference>
<dbReference type="GO" id="GO:1905515">
    <property type="term" value="P:non-motile cilium assembly"/>
    <property type="evidence" value="ECO:0007669"/>
    <property type="project" value="TreeGrafter"/>
</dbReference>
<comment type="subcellular location">
    <subcellularLocation>
        <location evidence="1">Membrane</location>
        <topology evidence="1">Multi-pass membrane protein</topology>
    </subcellularLocation>
</comment>
<keyword evidence="2 5" id="KW-0812">Transmembrane</keyword>
<dbReference type="AlphaFoldDB" id="A0A8R1IBG4"/>
<accession>A0A8R1IBG4</accession>
<name>A0A8R1IBG4_CAEJA</name>
<keyword evidence="7" id="KW-1185">Reference proteome</keyword>
<reference evidence="6" key="2">
    <citation type="submission" date="2022-06" db="UniProtKB">
        <authorList>
            <consortium name="EnsemblMetazoa"/>
        </authorList>
    </citation>
    <scope>IDENTIFICATION</scope>
    <source>
        <strain evidence="6">DF5081</strain>
    </source>
</reference>
<evidence type="ECO:0000256" key="5">
    <source>
        <dbReference type="SAM" id="Phobius"/>
    </source>
</evidence>
<feature type="transmembrane region" description="Helical" evidence="5">
    <location>
        <begin position="42"/>
        <end position="63"/>
    </location>
</feature>
<keyword evidence="3 5" id="KW-1133">Transmembrane helix</keyword>
<dbReference type="Pfam" id="PF09799">
    <property type="entry name" value="Transmemb_17"/>
    <property type="match status" value="1"/>
</dbReference>
<feature type="transmembrane region" description="Helical" evidence="5">
    <location>
        <begin position="12"/>
        <end position="30"/>
    </location>
</feature>
<dbReference type="Proteomes" id="UP000005237">
    <property type="component" value="Unassembled WGS sequence"/>
</dbReference>
<evidence type="ECO:0000313" key="7">
    <source>
        <dbReference type="Proteomes" id="UP000005237"/>
    </source>
</evidence>
<evidence type="ECO:0000256" key="2">
    <source>
        <dbReference type="ARBA" id="ARBA00022692"/>
    </source>
</evidence>
<keyword evidence="4 5" id="KW-0472">Membrane</keyword>
<dbReference type="GO" id="GO:0035869">
    <property type="term" value="C:ciliary transition zone"/>
    <property type="evidence" value="ECO:0007669"/>
    <property type="project" value="TreeGrafter"/>
</dbReference>
<evidence type="ECO:0008006" key="8">
    <source>
        <dbReference type="Google" id="ProtNLM"/>
    </source>
</evidence>
<dbReference type="PANTHER" id="PTHR13531">
    <property type="entry name" value="GEO07735P1-RELATED-RELATED"/>
    <property type="match status" value="1"/>
</dbReference>
<feature type="transmembrane region" description="Helical" evidence="5">
    <location>
        <begin position="75"/>
        <end position="97"/>
    </location>
</feature>
<organism evidence="6 7">
    <name type="scientific">Caenorhabditis japonica</name>
    <dbReference type="NCBI Taxonomy" id="281687"/>
    <lineage>
        <taxon>Eukaryota</taxon>
        <taxon>Metazoa</taxon>
        <taxon>Ecdysozoa</taxon>
        <taxon>Nematoda</taxon>
        <taxon>Chromadorea</taxon>
        <taxon>Rhabditida</taxon>
        <taxon>Rhabditina</taxon>
        <taxon>Rhabditomorpha</taxon>
        <taxon>Rhabditoidea</taxon>
        <taxon>Rhabditidae</taxon>
        <taxon>Peloderinae</taxon>
        <taxon>Caenorhabditis</taxon>
    </lineage>
</organism>
<sequence length="102" mass="11531">RSSLVYQVLLTLQKTISTVYFLVIIILFFYKGSRGNLLESTAFLALTTVLSLPVILILIYVAFFQNYVLFIEELLTYILGAFVIIETVMSLILTITFSSSGY</sequence>